<dbReference type="GO" id="GO:0004308">
    <property type="term" value="F:exo-alpha-sialidase activity"/>
    <property type="evidence" value="ECO:0007669"/>
    <property type="project" value="InterPro"/>
</dbReference>
<dbReference type="GO" id="GO:0009313">
    <property type="term" value="P:oligosaccharide catabolic process"/>
    <property type="evidence" value="ECO:0007669"/>
    <property type="project" value="TreeGrafter"/>
</dbReference>
<reference evidence="2" key="1">
    <citation type="journal article" date="2014" name="Front. Microbiol.">
        <title>High frequency of phylogenetically diverse reductive dehalogenase-homologous genes in deep subseafloor sedimentary metagenomes.</title>
        <authorList>
            <person name="Kawai M."/>
            <person name="Futagami T."/>
            <person name="Toyoda A."/>
            <person name="Takaki Y."/>
            <person name="Nishi S."/>
            <person name="Hori S."/>
            <person name="Arai W."/>
            <person name="Tsubouchi T."/>
            <person name="Morono Y."/>
            <person name="Uchiyama I."/>
            <person name="Ito T."/>
            <person name="Fujiyama A."/>
            <person name="Inagaki F."/>
            <person name="Takami H."/>
        </authorList>
    </citation>
    <scope>NUCLEOTIDE SEQUENCE</scope>
    <source>
        <strain evidence="2">Expedition CK06-06</strain>
    </source>
</reference>
<dbReference type="InterPro" id="IPR036278">
    <property type="entry name" value="Sialidase_sf"/>
</dbReference>
<gene>
    <name evidence="2" type="ORF">S12H4_01181</name>
</gene>
<dbReference type="GO" id="GO:0006689">
    <property type="term" value="P:ganglioside catabolic process"/>
    <property type="evidence" value="ECO:0007669"/>
    <property type="project" value="TreeGrafter"/>
</dbReference>
<dbReference type="PANTHER" id="PTHR10628:SF30">
    <property type="entry name" value="EXO-ALPHA-SIALIDASE"/>
    <property type="match status" value="1"/>
</dbReference>
<name>X1S028_9ZZZZ</name>
<dbReference type="AlphaFoldDB" id="X1S028"/>
<protein>
    <recommendedName>
        <fullName evidence="1">Sialidase domain-containing protein</fullName>
    </recommendedName>
</protein>
<dbReference type="Gene3D" id="2.120.10.10">
    <property type="match status" value="1"/>
</dbReference>
<comment type="caution">
    <text evidence="2">The sequence shown here is derived from an EMBL/GenBank/DDBJ whole genome shotgun (WGS) entry which is preliminary data.</text>
</comment>
<organism evidence="2">
    <name type="scientific">marine sediment metagenome</name>
    <dbReference type="NCBI Taxonomy" id="412755"/>
    <lineage>
        <taxon>unclassified sequences</taxon>
        <taxon>metagenomes</taxon>
        <taxon>ecological metagenomes</taxon>
    </lineage>
</organism>
<feature type="non-terminal residue" evidence="2">
    <location>
        <position position="1"/>
    </location>
</feature>
<dbReference type="EMBL" id="BARW01000214">
    <property type="protein sequence ID" value="GAI61119.1"/>
    <property type="molecule type" value="Genomic_DNA"/>
</dbReference>
<dbReference type="PANTHER" id="PTHR10628">
    <property type="entry name" value="SIALIDASE"/>
    <property type="match status" value="1"/>
</dbReference>
<proteinExistence type="predicted"/>
<dbReference type="InterPro" id="IPR011040">
    <property type="entry name" value="Sialidase"/>
</dbReference>
<dbReference type="GO" id="GO:0005737">
    <property type="term" value="C:cytoplasm"/>
    <property type="evidence" value="ECO:0007669"/>
    <property type="project" value="TreeGrafter"/>
</dbReference>
<dbReference type="GO" id="GO:0016020">
    <property type="term" value="C:membrane"/>
    <property type="evidence" value="ECO:0007669"/>
    <property type="project" value="TreeGrafter"/>
</dbReference>
<dbReference type="SUPFAM" id="SSF50939">
    <property type="entry name" value="Sialidases"/>
    <property type="match status" value="1"/>
</dbReference>
<dbReference type="CDD" id="cd15482">
    <property type="entry name" value="Sialidase_non-viral"/>
    <property type="match status" value="1"/>
</dbReference>
<dbReference type="InterPro" id="IPR026856">
    <property type="entry name" value="Sialidase_fam"/>
</dbReference>
<feature type="domain" description="Sialidase" evidence="1">
    <location>
        <begin position="2"/>
        <end position="139"/>
    </location>
</feature>
<accession>X1S028</accession>
<evidence type="ECO:0000313" key="2">
    <source>
        <dbReference type="EMBL" id="GAI61119.1"/>
    </source>
</evidence>
<sequence>TYSKDGGLTWKTSKPAYSGSNECAVVQLSDGSVMLNMRYRPPESGKTWRAVAVTHDLGETWVEHPTSRTVLQEPVCMGSLHKHVYTSGGEKKSILLFSNPNVGKDPRRKTTIKVCFDDGMTWPEKYWLLLDEGYNKGYSCLTSIDEKTIGIIFEGSQAHMTFESIPINELINK</sequence>
<evidence type="ECO:0000259" key="1">
    <source>
        <dbReference type="Pfam" id="PF13088"/>
    </source>
</evidence>
<dbReference type="Pfam" id="PF13088">
    <property type="entry name" value="BNR_2"/>
    <property type="match status" value="1"/>
</dbReference>